<sequence>MVSRRSRKLCCVLVAALGSVMCMYALQQHRTCVPPIQNVTLNDESTASLNTTNFWNPEEILRNGYEELPFPVEDTGYLPDAHFTASDCKKEPRYLFFVHTAPGKHFRHRVDSITSVCLKNGYLFHVLPLDDRCFSSASLRTTIPQSKWKKRRPHMATSWCYHTGTPTSKPLPY</sequence>
<protein>
    <submittedName>
        <fullName evidence="2">Putative secreted protein</fullName>
    </submittedName>
</protein>
<evidence type="ECO:0000256" key="1">
    <source>
        <dbReference type="SAM" id="SignalP"/>
    </source>
</evidence>
<accession>V5HBZ2</accession>
<feature type="signal peptide" evidence="1">
    <location>
        <begin position="1"/>
        <end position="25"/>
    </location>
</feature>
<keyword evidence="1" id="KW-0732">Signal</keyword>
<name>V5HBZ2_IXORI</name>
<evidence type="ECO:0000313" key="2">
    <source>
        <dbReference type="EMBL" id="JAB70743.1"/>
    </source>
</evidence>
<dbReference type="AlphaFoldDB" id="V5HBZ2"/>
<reference evidence="2" key="1">
    <citation type="journal article" date="2015" name="Sci. Rep.">
        <title>Tissue- and time-dependent transcription in Ixodes ricinus salivary glands and midguts when blood feeding on the vertebrate host.</title>
        <authorList>
            <person name="Kotsyfakis M."/>
            <person name="Schwarz A."/>
            <person name="Erhart J."/>
            <person name="Ribeiro J.M."/>
        </authorList>
    </citation>
    <scope>NUCLEOTIDE SEQUENCE</scope>
    <source>
        <tissue evidence="2">Salivary gland and midgut</tissue>
    </source>
</reference>
<feature type="chain" id="PRO_5004735313" evidence="1">
    <location>
        <begin position="26"/>
        <end position="173"/>
    </location>
</feature>
<organism evidence="2">
    <name type="scientific">Ixodes ricinus</name>
    <name type="common">Common tick</name>
    <name type="synonym">Acarus ricinus</name>
    <dbReference type="NCBI Taxonomy" id="34613"/>
    <lineage>
        <taxon>Eukaryota</taxon>
        <taxon>Metazoa</taxon>
        <taxon>Ecdysozoa</taxon>
        <taxon>Arthropoda</taxon>
        <taxon>Chelicerata</taxon>
        <taxon>Arachnida</taxon>
        <taxon>Acari</taxon>
        <taxon>Parasitiformes</taxon>
        <taxon>Ixodida</taxon>
        <taxon>Ixodoidea</taxon>
        <taxon>Ixodidae</taxon>
        <taxon>Ixodinae</taxon>
        <taxon>Ixodes</taxon>
    </lineage>
</organism>
<dbReference type="EMBL" id="GANP01013725">
    <property type="protein sequence ID" value="JAB70743.1"/>
    <property type="molecule type" value="mRNA"/>
</dbReference>
<proteinExistence type="evidence at transcript level"/>